<organism evidence="1 2">
    <name type="scientific">Dissulfuribacter thermophilus</name>
    <dbReference type="NCBI Taxonomy" id="1156395"/>
    <lineage>
        <taxon>Bacteria</taxon>
        <taxon>Pseudomonadati</taxon>
        <taxon>Thermodesulfobacteriota</taxon>
        <taxon>Dissulfuribacteria</taxon>
        <taxon>Dissulfuribacterales</taxon>
        <taxon>Dissulfuribacteraceae</taxon>
        <taxon>Dissulfuribacter</taxon>
    </lineage>
</organism>
<dbReference type="EMBL" id="MAGO01000007">
    <property type="protein sequence ID" value="OCC15028.1"/>
    <property type="molecule type" value="Genomic_DNA"/>
</dbReference>
<comment type="caution">
    <text evidence="1">The sequence shown here is derived from an EMBL/GenBank/DDBJ whole genome shotgun (WGS) entry which is preliminary data.</text>
</comment>
<keyword evidence="2" id="KW-1185">Reference proteome</keyword>
<name>A0A1B9F520_9BACT</name>
<dbReference type="Proteomes" id="UP000093080">
    <property type="component" value="Unassembled WGS sequence"/>
</dbReference>
<reference evidence="1 2" key="1">
    <citation type="submission" date="2016-06" db="EMBL/GenBank/DDBJ databases">
        <title>Respiratory ammonification of nitrate coupled to the oxidation of elemental sulfur in deep-sea autotrophic thermophilic bacteria.</title>
        <authorList>
            <person name="Slobodkina G.B."/>
            <person name="Mardanov A.V."/>
            <person name="Ravin N.V."/>
            <person name="Frolova A.A."/>
            <person name="Viryasiv M.B."/>
            <person name="Chernyh N.A."/>
            <person name="Bonch-Osmolovskaya E.A."/>
            <person name="Slobodkin A.I."/>
        </authorList>
    </citation>
    <scope>NUCLEOTIDE SEQUENCE [LARGE SCALE GENOMIC DNA]</scope>
    <source>
        <strain evidence="1 2">S69</strain>
    </source>
</reference>
<proteinExistence type="predicted"/>
<gene>
    <name evidence="1" type="ORF">DBT_1514</name>
</gene>
<protein>
    <submittedName>
        <fullName evidence="1">Uncharacterized protein</fullName>
    </submittedName>
</protein>
<evidence type="ECO:0000313" key="1">
    <source>
        <dbReference type="EMBL" id="OCC15028.1"/>
    </source>
</evidence>
<sequence length="37" mass="4481">MRPTPEKVMLLSEKKEKTYRPINPNDEVYLFRLSIFP</sequence>
<dbReference type="AlphaFoldDB" id="A0A1B9F520"/>
<evidence type="ECO:0000313" key="2">
    <source>
        <dbReference type="Proteomes" id="UP000093080"/>
    </source>
</evidence>
<accession>A0A1B9F520</accession>